<dbReference type="InterPro" id="IPR050356">
    <property type="entry name" value="SulA_CellDiv_inhibitor"/>
</dbReference>
<gene>
    <name evidence="3" type="ORF">SAMN05421819_3273</name>
</gene>
<dbReference type="AlphaFoldDB" id="A0A1H6AV59"/>
<evidence type="ECO:0000313" key="4">
    <source>
        <dbReference type="Proteomes" id="UP000236728"/>
    </source>
</evidence>
<reference evidence="3 4" key="1">
    <citation type="submission" date="2016-10" db="EMBL/GenBank/DDBJ databases">
        <authorList>
            <person name="de Groot N.N."/>
        </authorList>
    </citation>
    <scope>NUCLEOTIDE SEQUENCE [LARGE SCALE GENOMIC DNA]</scope>
    <source>
        <strain evidence="3 4">DSM 22489</strain>
    </source>
</reference>
<evidence type="ECO:0000259" key="2">
    <source>
        <dbReference type="Pfam" id="PF00817"/>
    </source>
</evidence>
<name>A0A1H6AV59_9BACT</name>
<dbReference type="EMBL" id="FNVA01000006">
    <property type="protein sequence ID" value="SEG52130.1"/>
    <property type="molecule type" value="Genomic_DNA"/>
</dbReference>
<dbReference type="RefSeq" id="WP_103934163.1">
    <property type="nucleotide sequence ID" value="NZ_FNVA01000006.1"/>
</dbReference>
<dbReference type="Pfam" id="PF00817">
    <property type="entry name" value="IMS"/>
    <property type="match status" value="1"/>
</dbReference>
<dbReference type="OrthoDB" id="106651at2"/>
<dbReference type="PANTHER" id="PTHR35369:SF2">
    <property type="entry name" value="BLR3025 PROTEIN"/>
    <property type="match status" value="1"/>
</dbReference>
<evidence type="ECO:0000313" key="3">
    <source>
        <dbReference type="EMBL" id="SEG52130.1"/>
    </source>
</evidence>
<keyword evidence="4" id="KW-1185">Reference proteome</keyword>
<dbReference type="PANTHER" id="PTHR35369">
    <property type="entry name" value="BLR3025 PROTEIN-RELATED"/>
    <property type="match status" value="1"/>
</dbReference>
<sequence length="502" mass="55635">MGRVEPQYVCVHVPEFPAQARLRVRPEQALEPVVILEGEPPLQEVCSTTRKARQLAVTNGMTRAQVEAISGLVLLQRSIVEERATRSAMLGIAAVFTPRVQVVDTPASLTCVFDMAGSELLFGGVQDSTRSIARAVRSLGLRSHLAVSANFHAAVCAAPYALRGPCILAHHREHEHLGRLPVVALPLTEEQAKTFDLWGIRTLAELAALPETDLITRLGQEGKRLRSMARGEWPHLMVPEEAAFTLEEFVEFDAPEDRLEALLFVAGPMLDQLIARAKMHALSLASVTITLPLDGGGEHVRTLKPALPLADRAVLLKLMNLDLQAHPPSAAVMGLWLHAEPGKRGKVQMGLFSPQLPEPTRLDVTLAQIEAMVGEGRVGSPRLSDTHRPDSFTMERFASPAKPSNISRPQLSTALRRVRAPLGLRVWLDAPARRPKSFAFESRHYTVAEAYGPWRQSGEWWSERVWSREEWDVRAVCGESVLLCVLAHDLLREFWQIEAFYD</sequence>
<dbReference type="Proteomes" id="UP000236728">
    <property type="component" value="Unassembled WGS sequence"/>
</dbReference>
<protein>
    <submittedName>
        <fullName evidence="3">Protein ImuB</fullName>
    </submittedName>
</protein>
<accession>A0A1H6AV59</accession>
<keyword evidence="1" id="KW-0227">DNA damage</keyword>
<evidence type="ECO:0000256" key="1">
    <source>
        <dbReference type="ARBA" id="ARBA00022763"/>
    </source>
</evidence>
<dbReference type="InterPro" id="IPR043502">
    <property type="entry name" value="DNA/RNA_pol_sf"/>
</dbReference>
<organism evidence="3 4">
    <name type="scientific">Bryocella elongata</name>
    <dbReference type="NCBI Taxonomy" id="863522"/>
    <lineage>
        <taxon>Bacteria</taxon>
        <taxon>Pseudomonadati</taxon>
        <taxon>Acidobacteriota</taxon>
        <taxon>Terriglobia</taxon>
        <taxon>Terriglobales</taxon>
        <taxon>Acidobacteriaceae</taxon>
        <taxon>Bryocella</taxon>
    </lineage>
</organism>
<dbReference type="GO" id="GO:0006281">
    <property type="term" value="P:DNA repair"/>
    <property type="evidence" value="ECO:0007669"/>
    <property type="project" value="InterPro"/>
</dbReference>
<proteinExistence type="predicted"/>
<dbReference type="SUPFAM" id="SSF56672">
    <property type="entry name" value="DNA/RNA polymerases"/>
    <property type="match status" value="1"/>
</dbReference>
<dbReference type="InterPro" id="IPR001126">
    <property type="entry name" value="UmuC"/>
</dbReference>
<feature type="domain" description="UmuC" evidence="2">
    <location>
        <begin position="13"/>
        <end position="157"/>
    </location>
</feature>